<reference evidence="4 5" key="1">
    <citation type="submission" date="2018-06" db="EMBL/GenBank/DDBJ databases">
        <title>Genomic Encyclopedia of Type Strains, Phase IV (KMG-IV): sequencing the most valuable type-strain genomes for metagenomic binning, comparative biology and taxonomic classification.</title>
        <authorList>
            <person name="Goeker M."/>
        </authorList>
    </citation>
    <scope>NUCLEOTIDE SEQUENCE [LARGE SCALE GENOMIC DNA]</scope>
    <source>
        <strain evidence="4 5">DSM 25532</strain>
    </source>
</reference>
<dbReference type="Pfam" id="PF14602">
    <property type="entry name" value="Hexapep_2"/>
    <property type="match status" value="1"/>
</dbReference>
<dbReference type="InterPro" id="IPR001451">
    <property type="entry name" value="Hexapep"/>
</dbReference>
<dbReference type="AlphaFoldDB" id="A0A366H101"/>
<dbReference type="Proteomes" id="UP000253426">
    <property type="component" value="Unassembled WGS sequence"/>
</dbReference>
<dbReference type="OrthoDB" id="193013at2"/>
<evidence type="ECO:0000256" key="2">
    <source>
        <dbReference type="ARBA" id="ARBA00022737"/>
    </source>
</evidence>
<dbReference type="GO" id="GO:0016746">
    <property type="term" value="F:acyltransferase activity"/>
    <property type="evidence" value="ECO:0007669"/>
    <property type="project" value="UniProtKB-KW"/>
</dbReference>
<keyword evidence="3" id="KW-0012">Acyltransferase</keyword>
<evidence type="ECO:0000313" key="4">
    <source>
        <dbReference type="EMBL" id="RBP35546.1"/>
    </source>
</evidence>
<gene>
    <name evidence="4" type="ORF">DES53_12166</name>
</gene>
<dbReference type="CDD" id="cd04647">
    <property type="entry name" value="LbH_MAT_like"/>
    <property type="match status" value="1"/>
</dbReference>
<dbReference type="InterPro" id="IPR051159">
    <property type="entry name" value="Hexapeptide_acetyltransf"/>
</dbReference>
<keyword evidence="1 4" id="KW-0808">Transferase</keyword>
<dbReference type="RefSeq" id="WP_113962327.1">
    <property type="nucleotide sequence ID" value="NZ_QNRR01000021.1"/>
</dbReference>
<dbReference type="InterPro" id="IPR011004">
    <property type="entry name" value="Trimer_LpxA-like_sf"/>
</dbReference>
<dbReference type="EMBL" id="QNRR01000021">
    <property type="protein sequence ID" value="RBP35546.1"/>
    <property type="molecule type" value="Genomic_DNA"/>
</dbReference>
<evidence type="ECO:0000313" key="5">
    <source>
        <dbReference type="Proteomes" id="UP000253426"/>
    </source>
</evidence>
<keyword evidence="5" id="KW-1185">Reference proteome</keyword>
<evidence type="ECO:0000256" key="3">
    <source>
        <dbReference type="ARBA" id="ARBA00023315"/>
    </source>
</evidence>
<dbReference type="PROSITE" id="PS00101">
    <property type="entry name" value="HEXAPEP_TRANSFERASES"/>
    <property type="match status" value="1"/>
</dbReference>
<name>A0A366H101_9BACT</name>
<comment type="caution">
    <text evidence="4">The sequence shown here is derived from an EMBL/GenBank/DDBJ whole genome shotgun (WGS) entry which is preliminary data.</text>
</comment>
<keyword evidence="2" id="KW-0677">Repeat</keyword>
<dbReference type="InterPro" id="IPR018357">
    <property type="entry name" value="Hexapep_transf_CS"/>
</dbReference>
<organism evidence="4 5">
    <name type="scientific">Roseimicrobium gellanilyticum</name>
    <dbReference type="NCBI Taxonomy" id="748857"/>
    <lineage>
        <taxon>Bacteria</taxon>
        <taxon>Pseudomonadati</taxon>
        <taxon>Verrucomicrobiota</taxon>
        <taxon>Verrucomicrobiia</taxon>
        <taxon>Verrucomicrobiales</taxon>
        <taxon>Verrucomicrobiaceae</taxon>
        <taxon>Roseimicrobium</taxon>
    </lineage>
</organism>
<evidence type="ECO:0000256" key="1">
    <source>
        <dbReference type="ARBA" id="ARBA00022679"/>
    </source>
</evidence>
<accession>A0A366H101</accession>
<sequence length="195" mass="20745">MEAAGKHRLINSLLRAPAVVASRLRIIWLRALGAHIGKKCWLRDIWVPRNPWDIHLDEAVAVDRHVTLVASGGPKEEPRIYIGAHTYVNRYTIIDAHESIRIGKDCLIGPSCYISDADHSYAAGKLIAIQPMAKAPVVIEDGVLLGAGVTVLKGVTIGEGAVIGAGAVITKDVPANAVVSGVPGKVMGMRRVAAE</sequence>
<dbReference type="PANTHER" id="PTHR23416">
    <property type="entry name" value="SIALIC ACID SYNTHASE-RELATED"/>
    <property type="match status" value="1"/>
</dbReference>
<dbReference type="SUPFAM" id="SSF51161">
    <property type="entry name" value="Trimeric LpxA-like enzymes"/>
    <property type="match status" value="1"/>
</dbReference>
<dbReference type="Gene3D" id="2.160.10.10">
    <property type="entry name" value="Hexapeptide repeat proteins"/>
    <property type="match status" value="1"/>
</dbReference>
<protein>
    <submittedName>
        <fullName evidence="4">Succinyltransferase-like protein</fullName>
    </submittedName>
</protein>
<proteinExistence type="predicted"/>
<dbReference type="PANTHER" id="PTHR23416:SF78">
    <property type="entry name" value="LIPOPOLYSACCHARIDE BIOSYNTHESIS O-ACETYL TRANSFERASE WBBJ-RELATED"/>
    <property type="match status" value="1"/>
</dbReference>
<dbReference type="Pfam" id="PF00132">
    <property type="entry name" value="Hexapep"/>
    <property type="match status" value="1"/>
</dbReference>